<evidence type="ECO:0008006" key="3">
    <source>
        <dbReference type="Google" id="ProtNLM"/>
    </source>
</evidence>
<dbReference type="Pfam" id="PF15432">
    <property type="entry name" value="Sec-ASP3"/>
    <property type="match status" value="1"/>
</dbReference>
<dbReference type="AlphaFoldDB" id="A0A069CTN9"/>
<dbReference type="NCBIfam" id="TIGR03711">
    <property type="entry name" value="acc_sec_asp3"/>
    <property type="match status" value="1"/>
</dbReference>
<gene>
    <name evidence="1" type="ORF">WOSG25_080070</name>
</gene>
<protein>
    <recommendedName>
        <fullName evidence="3">Accessory Sec system protein Asp3</fullName>
    </recommendedName>
</protein>
<dbReference type="GO" id="GO:0015031">
    <property type="term" value="P:protein transport"/>
    <property type="evidence" value="ECO:0007669"/>
    <property type="project" value="InterPro"/>
</dbReference>
<organism evidence="1 2">
    <name type="scientific">Weissella oryzae (strain DSM 25784 / JCM 18191 / LMG 30913 / SG25)</name>
    <dbReference type="NCBI Taxonomy" id="1329250"/>
    <lineage>
        <taxon>Bacteria</taxon>
        <taxon>Bacillati</taxon>
        <taxon>Bacillota</taxon>
        <taxon>Bacilli</taxon>
        <taxon>Lactobacillales</taxon>
        <taxon>Lactobacillaceae</taxon>
        <taxon>Weissella</taxon>
    </lineage>
</organism>
<sequence length="251" mass="28634">MTNVYFVRWPNDLSDVSVHGSTIQLLPDGTTYFSNVFFSPGMPICTWHSKTDYMLSGGAPSLPLLEANSEYHLSAILEADQALAVQLEIKYFDVRGNLIETDNFADLEVDFVLPNEAVSYDISLLNLKHQWIKFKYLILSDSSKIDKLDINFSRHSGWVTVNDSTNQPDSNKYVVNFSFGQLTELNFNDSEINRIFAYSDGNRPDFLELMNKLGNKFLNQSGSTLSILPGKNFEYFPTDLREELYSRMTDK</sequence>
<dbReference type="eggNOG" id="ENOG50315V3">
    <property type="taxonomic scope" value="Bacteria"/>
</dbReference>
<dbReference type="Proteomes" id="UP000030643">
    <property type="component" value="Unassembled WGS sequence"/>
</dbReference>
<proteinExistence type="predicted"/>
<dbReference type="STRING" id="1329250.WOSG25_080070"/>
<dbReference type="InterPro" id="IPR022259">
    <property type="entry name" value="Acessory_Sec_prot_Asp3"/>
</dbReference>
<name>A0A069CTN9_WEIOS</name>
<accession>A0A069CTN9</accession>
<dbReference type="EMBL" id="DF820491">
    <property type="protein sequence ID" value="GAK31175.1"/>
    <property type="molecule type" value="Genomic_DNA"/>
</dbReference>
<keyword evidence="2" id="KW-1185">Reference proteome</keyword>
<evidence type="ECO:0000313" key="2">
    <source>
        <dbReference type="Proteomes" id="UP000030643"/>
    </source>
</evidence>
<reference evidence="2" key="1">
    <citation type="journal article" date="2014" name="Genome Announc.">
        <title>Draft genome sequence of Weissella oryzae SG25T, isolated from fermented rice grains.</title>
        <authorList>
            <person name="Tanizawa Y."/>
            <person name="Fujisawa T."/>
            <person name="Mochizuki T."/>
            <person name="Kaminuma E."/>
            <person name="Suzuki Y."/>
            <person name="Nakamura Y."/>
            <person name="Tohno M."/>
        </authorList>
    </citation>
    <scope>NUCLEOTIDE SEQUENCE [LARGE SCALE GENOMIC DNA]</scope>
    <source>
        <strain evidence="2">DSM 25784 / JCM 18191 / LMG 30913 / SG25</strain>
    </source>
</reference>
<dbReference type="RefSeq" id="WP_052348568.1">
    <property type="nucleotide sequence ID" value="NZ_DF820491.1"/>
</dbReference>
<evidence type="ECO:0000313" key="1">
    <source>
        <dbReference type="EMBL" id="GAK31175.1"/>
    </source>
</evidence>